<dbReference type="SUPFAM" id="SSF55120">
    <property type="entry name" value="Pseudouridine synthase"/>
    <property type="match status" value="1"/>
</dbReference>
<dbReference type="Pfam" id="PF01479">
    <property type="entry name" value="S4"/>
    <property type="match status" value="1"/>
</dbReference>
<dbReference type="AlphaFoldDB" id="A0AAW5JI26"/>
<dbReference type="InterPro" id="IPR050343">
    <property type="entry name" value="RsuA_PseudoU_synthase"/>
</dbReference>
<keyword evidence="2 4" id="KW-0694">RNA-binding</keyword>
<dbReference type="NCBIfam" id="TIGR00093">
    <property type="entry name" value="pseudouridine synthase"/>
    <property type="match status" value="1"/>
</dbReference>
<feature type="domain" description="RNA-binding S4" evidence="6">
    <location>
        <begin position="2"/>
        <end position="67"/>
    </location>
</feature>
<dbReference type="Gene3D" id="3.10.290.10">
    <property type="entry name" value="RNA-binding S4 domain"/>
    <property type="match status" value="1"/>
</dbReference>
<dbReference type="GO" id="GO:0000455">
    <property type="term" value="P:enzyme-directed rRNA pseudouridine synthesis"/>
    <property type="evidence" value="ECO:0007669"/>
    <property type="project" value="UniProtKB-ARBA"/>
</dbReference>
<dbReference type="EMBL" id="JANFYS010000004">
    <property type="protein sequence ID" value="MCQ4769457.1"/>
    <property type="molecule type" value="Genomic_DNA"/>
</dbReference>
<dbReference type="Proteomes" id="UP001204562">
    <property type="component" value="Unassembled WGS sequence"/>
</dbReference>
<proteinExistence type="inferred from homology"/>
<reference evidence="7" key="1">
    <citation type="submission" date="2022-06" db="EMBL/GenBank/DDBJ databases">
        <title>Isolation of gut microbiota from human fecal samples.</title>
        <authorList>
            <person name="Pamer E.G."/>
            <person name="Barat B."/>
            <person name="Waligurski E."/>
            <person name="Medina S."/>
            <person name="Paddock L."/>
            <person name="Mostad J."/>
        </authorList>
    </citation>
    <scope>NUCLEOTIDE SEQUENCE</scope>
    <source>
        <strain evidence="7">DFI.9.91</strain>
    </source>
</reference>
<protein>
    <recommendedName>
        <fullName evidence="5">Pseudouridine synthase</fullName>
        <ecNumber evidence="5">5.4.99.-</ecNumber>
    </recommendedName>
</protein>
<dbReference type="PROSITE" id="PS50889">
    <property type="entry name" value="S4"/>
    <property type="match status" value="1"/>
</dbReference>
<dbReference type="InterPro" id="IPR036986">
    <property type="entry name" value="S4_RNA-bd_sf"/>
</dbReference>
<dbReference type="InterPro" id="IPR020103">
    <property type="entry name" value="PsdUridine_synth_cat_dom_sf"/>
</dbReference>
<dbReference type="InterPro" id="IPR018496">
    <property type="entry name" value="PsdUridine_synth_RsuA/RluB_CS"/>
</dbReference>
<gene>
    <name evidence="7" type="ORF">NE579_03110</name>
</gene>
<dbReference type="PANTHER" id="PTHR47683">
    <property type="entry name" value="PSEUDOURIDINE SYNTHASE FAMILY PROTEIN-RELATED"/>
    <property type="match status" value="1"/>
</dbReference>
<dbReference type="InterPro" id="IPR020094">
    <property type="entry name" value="TruA/RsuA/RluB/E/F_N"/>
</dbReference>
<dbReference type="EC" id="5.4.99.-" evidence="5"/>
<dbReference type="Pfam" id="PF00849">
    <property type="entry name" value="PseudoU_synth_2"/>
    <property type="match status" value="1"/>
</dbReference>
<evidence type="ECO:0000313" key="8">
    <source>
        <dbReference type="Proteomes" id="UP001204562"/>
    </source>
</evidence>
<dbReference type="Gene3D" id="3.30.70.580">
    <property type="entry name" value="Pseudouridine synthase I, catalytic domain, N-terminal subdomain"/>
    <property type="match status" value="1"/>
</dbReference>
<dbReference type="Gene3D" id="3.30.70.1560">
    <property type="entry name" value="Alpha-L RNA-binding motif"/>
    <property type="match status" value="1"/>
</dbReference>
<name>A0AAW5JI26_9FIRM</name>
<comment type="caution">
    <text evidence="7">The sequence shown here is derived from an EMBL/GenBank/DDBJ whole genome shotgun (WGS) entry which is preliminary data.</text>
</comment>
<dbReference type="SMART" id="SM00363">
    <property type="entry name" value="S4"/>
    <property type="match status" value="1"/>
</dbReference>
<accession>A0AAW5JI26</accession>
<dbReference type="CDD" id="cd02553">
    <property type="entry name" value="PseudoU_synth_RsuA"/>
    <property type="match status" value="1"/>
</dbReference>
<dbReference type="InterPro" id="IPR002942">
    <property type="entry name" value="S4_RNA-bd"/>
</dbReference>
<evidence type="ECO:0000256" key="5">
    <source>
        <dbReference type="RuleBase" id="RU003887"/>
    </source>
</evidence>
<dbReference type="PANTHER" id="PTHR47683:SF4">
    <property type="entry name" value="PSEUDOURIDINE SYNTHASE"/>
    <property type="match status" value="1"/>
</dbReference>
<dbReference type="SUPFAM" id="SSF55174">
    <property type="entry name" value="Alpha-L RNA-binding motif"/>
    <property type="match status" value="1"/>
</dbReference>
<dbReference type="PROSITE" id="PS01149">
    <property type="entry name" value="PSI_RSU"/>
    <property type="match status" value="1"/>
</dbReference>
<evidence type="ECO:0000259" key="6">
    <source>
        <dbReference type="SMART" id="SM00363"/>
    </source>
</evidence>
<evidence type="ECO:0000313" key="7">
    <source>
        <dbReference type="EMBL" id="MCQ4769457.1"/>
    </source>
</evidence>
<organism evidence="7 8">
    <name type="scientific">Intestinimonas massiliensis</name>
    <name type="common">ex Afouda et al. 2020</name>
    <dbReference type="NCBI Taxonomy" id="1673721"/>
    <lineage>
        <taxon>Bacteria</taxon>
        <taxon>Bacillati</taxon>
        <taxon>Bacillota</taxon>
        <taxon>Clostridia</taxon>
        <taxon>Eubacteriales</taxon>
        <taxon>Intestinimonas</taxon>
    </lineage>
</organism>
<evidence type="ECO:0000256" key="2">
    <source>
        <dbReference type="ARBA" id="ARBA00022884"/>
    </source>
</evidence>
<evidence type="ECO:0000256" key="3">
    <source>
        <dbReference type="ARBA" id="ARBA00023235"/>
    </source>
</evidence>
<dbReference type="InterPro" id="IPR000748">
    <property type="entry name" value="PsdUridine_synth_RsuA/RluB/E/F"/>
</dbReference>
<evidence type="ECO:0000256" key="4">
    <source>
        <dbReference type="PROSITE-ProRule" id="PRU00182"/>
    </source>
</evidence>
<dbReference type="InterPro" id="IPR006145">
    <property type="entry name" value="PsdUridine_synth_RsuA/RluA"/>
</dbReference>
<keyword evidence="3 5" id="KW-0413">Isomerase</keyword>
<dbReference type="CDD" id="cd00165">
    <property type="entry name" value="S4"/>
    <property type="match status" value="1"/>
</dbReference>
<comment type="similarity">
    <text evidence="1 5">Belongs to the pseudouridine synthase RsuA family.</text>
</comment>
<evidence type="ECO:0000256" key="1">
    <source>
        <dbReference type="ARBA" id="ARBA00008348"/>
    </source>
</evidence>
<dbReference type="GO" id="GO:0003723">
    <property type="term" value="F:RNA binding"/>
    <property type="evidence" value="ECO:0007669"/>
    <property type="project" value="UniProtKB-KW"/>
</dbReference>
<sequence length="242" mass="26408">MDRLDKILAGTGHWSRREVKDLVRAGRVTVNGAVAGSPEQKYDRLGLDLRVDGAPIGAEKFVYLMLHKPGGVLSATEDPKQSTVVDLLPEYLRRVGLFPVGRLDKDTEGLLLLTNDGPLGHRLLAPGRHVDKVYFVRVEGTLTAEDAAAFAAGMTLGDGLRCMPAGLERLPEPDTALVTLREGKYHQIKRMLACRGKPVRYLKRLSMGPLRLDEDLGPGEWRELTAEEIQALTRAGRGAPGG</sequence>
<dbReference type="InterPro" id="IPR042092">
    <property type="entry name" value="PsdUridine_s_RsuA/RluB/E/F_cat"/>
</dbReference>
<dbReference type="GO" id="GO:0120159">
    <property type="term" value="F:rRNA pseudouridine synthase activity"/>
    <property type="evidence" value="ECO:0007669"/>
    <property type="project" value="UniProtKB-ARBA"/>
</dbReference>
<dbReference type="RefSeq" id="WP_256303218.1">
    <property type="nucleotide sequence ID" value="NZ_JANFYS010000004.1"/>
</dbReference>